<dbReference type="EMBL" id="LAZR01066319">
    <property type="protein sequence ID" value="KKK53810.1"/>
    <property type="molecule type" value="Genomic_DNA"/>
</dbReference>
<reference evidence="2" key="1">
    <citation type="journal article" date="2015" name="Nature">
        <title>Complex archaea that bridge the gap between prokaryotes and eukaryotes.</title>
        <authorList>
            <person name="Spang A."/>
            <person name="Saw J.H."/>
            <person name="Jorgensen S.L."/>
            <person name="Zaremba-Niedzwiedzka K."/>
            <person name="Martijn J."/>
            <person name="Lind A.E."/>
            <person name="van Eijk R."/>
            <person name="Schleper C."/>
            <person name="Guy L."/>
            <person name="Ettema T.J."/>
        </authorList>
    </citation>
    <scope>NUCLEOTIDE SEQUENCE</scope>
</reference>
<comment type="caution">
    <text evidence="2">The sequence shown here is derived from an EMBL/GenBank/DDBJ whole genome shotgun (WGS) entry which is preliminary data.</text>
</comment>
<dbReference type="Gene3D" id="3.30.70.20">
    <property type="match status" value="1"/>
</dbReference>
<dbReference type="AlphaFoldDB" id="A0A0F8WZ98"/>
<proteinExistence type="predicted"/>
<gene>
    <name evidence="2" type="ORF">LCGC14_3091050</name>
</gene>
<dbReference type="SUPFAM" id="SSF54862">
    <property type="entry name" value="4Fe-4S ferredoxins"/>
    <property type="match status" value="1"/>
</dbReference>
<sequence length="114" mass="12398">VIPPSLQGVELPEQYEKNLTSCFSHKMAPVIRLVETARIPIDESRCAGCEECVRARPAQAATGALWNVGVHRDTFFSPFKCLDKCKELTRQNFGGTVSICGICVSVCPIGQSKG</sequence>
<evidence type="ECO:0000259" key="1">
    <source>
        <dbReference type="PROSITE" id="PS51379"/>
    </source>
</evidence>
<name>A0A0F8WZ98_9ZZZZ</name>
<protein>
    <recommendedName>
        <fullName evidence="1">4Fe-4S ferredoxin-type domain-containing protein</fullName>
    </recommendedName>
</protein>
<feature type="non-terminal residue" evidence="2">
    <location>
        <position position="1"/>
    </location>
</feature>
<organism evidence="2">
    <name type="scientific">marine sediment metagenome</name>
    <dbReference type="NCBI Taxonomy" id="412755"/>
    <lineage>
        <taxon>unclassified sequences</taxon>
        <taxon>metagenomes</taxon>
        <taxon>ecological metagenomes</taxon>
    </lineage>
</organism>
<accession>A0A0F8WZ98</accession>
<feature type="domain" description="4Fe-4S ferredoxin-type" evidence="1">
    <location>
        <begin position="37"/>
        <end position="60"/>
    </location>
</feature>
<evidence type="ECO:0000313" key="2">
    <source>
        <dbReference type="EMBL" id="KKK53810.1"/>
    </source>
</evidence>
<dbReference type="PROSITE" id="PS51379">
    <property type="entry name" value="4FE4S_FER_2"/>
    <property type="match status" value="1"/>
</dbReference>
<dbReference type="InterPro" id="IPR017896">
    <property type="entry name" value="4Fe4S_Fe-S-bd"/>
</dbReference>